<evidence type="ECO:0000313" key="3">
    <source>
        <dbReference type="Proteomes" id="UP000184330"/>
    </source>
</evidence>
<feature type="domain" description="2EXR" evidence="1">
    <location>
        <begin position="16"/>
        <end position="97"/>
    </location>
</feature>
<proteinExistence type="predicted"/>
<keyword evidence="3" id="KW-1185">Reference proteome</keyword>
<organism evidence="2 3">
    <name type="scientific">Phialocephala subalpina</name>
    <dbReference type="NCBI Taxonomy" id="576137"/>
    <lineage>
        <taxon>Eukaryota</taxon>
        <taxon>Fungi</taxon>
        <taxon>Dikarya</taxon>
        <taxon>Ascomycota</taxon>
        <taxon>Pezizomycotina</taxon>
        <taxon>Leotiomycetes</taxon>
        <taxon>Helotiales</taxon>
        <taxon>Mollisiaceae</taxon>
        <taxon>Phialocephala</taxon>
        <taxon>Phialocephala fortinii species complex</taxon>
    </lineage>
</organism>
<gene>
    <name evidence="2" type="ORF">PAC_01116</name>
</gene>
<dbReference type="PANTHER" id="PTHR35910">
    <property type="entry name" value="2EXR DOMAIN-CONTAINING PROTEIN"/>
    <property type="match status" value="1"/>
</dbReference>
<evidence type="ECO:0000259" key="1">
    <source>
        <dbReference type="Pfam" id="PF20150"/>
    </source>
</evidence>
<dbReference type="Pfam" id="PF20150">
    <property type="entry name" value="2EXR"/>
    <property type="match status" value="1"/>
</dbReference>
<dbReference type="EMBL" id="FJOG01000001">
    <property type="protein sequence ID" value="CZR51241.1"/>
    <property type="molecule type" value="Genomic_DNA"/>
</dbReference>
<sequence>MPTDETTELQKEQLTFAGLPTELRFMIRSHTMLPQVIKASSSASEIRVPGERSRLVVTARAQATVPKMLHVCRESRSVGLKTYRSCFGRVFKHPIYVAHFDALYILEHRVLCRFLHPDIQDLKDSGPDLLRSFDVVHRTDLASVQNLVVGP</sequence>
<protein>
    <recommendedName>
        <fullName evidence="1">2EXR domain-containing protein</fullName>
    </recommendedName>
</protein>
<dbReference type="Proteomes" id="UP000184330">
    <property type="component" value="Unassembled WGS sequence"/>
</dbReference>
<accession>A0A1L7WEN2</accession>
<evidence type="ECO:0000313" key="2">
    <source>
        <dbReference type="EMBL" id="CZR51241.1"/>
    </source>
</evidence>
<name>A0A1L7WEN2_9HELO</name>
<dbReference type="AlphaFoldDB" id="A0A1L7WEN2"/>
<reference evidence="2 3" key="1">
    <citation type="submission" date="2016-03" db="EMBL/GenBank/DDBJ databases">
        <authorList>
            <person name="Ploux O."/>
        </authorList>
    </citation>
    <scope>NUCLEOTIDE SEQUENCE [LARGE SCALE GENOMIC DNA]</scope>
    <source>
        <strain evidence="2 3">UAMH 11012</strain>
    </source>
</reference>
<dbReference type="PANTHER" id="PTHR35910:SF6">
    <property type="entry name" value="2EXR DOMAIN-CONTAINING PROTEIN"/>
    <property type="match status" value="1"/>
</dbReference>
<dbReference type="InterPro" id="IPR045518">
    <property type="entry name" value="2EXR"/>
</dbReference>